<proteinExistence type="predicted"/>
<keyword evidence="2" id="KW-0808">Transferase</keyword>
<evidence type="ECO:0000256" key="4">
    <source>
        <dbReference type="SAM" id="Phobius"/>
    </source>
</evidence>
<evidence type="ECO:0000313" key="7">
    <source>
        <dbReference type="Proteomes" id="UP001596107"/>
    </source>
</evidence>
<comment type="pathway">
    <text evidence="1">Lipid metabolism.</text>
</comment>
<evidence type="ECO:0000256" key="3">
    <source>
        <dbReference type="ARBA" id="ARBA00023315"/>
    </source>
</evidence>
<dbReference type="SMART" id="SM00563">
    <property type="entry name" value="PlsC"/>
    <property type="match status" value="1"/>
</dbReference>
<organism evidence="6 7">
    <name type="scientific">Nitratireductor kimnyeongensis</name>
    <dbReference type="NCBI Taxonomy" id="430679"/>
    <lineage>
        <taxon>Bacteria</taxon>
        <taxon>Pseudomonadati</taxon>
        <taxon>Pseudomonadota</taxon>
        <taxon>Alphaproteobacteria</taxon>
        <taxon>Hyphomicrobiales</taxon>
        <taxon>Phyllobacteriaceae</taxon>
        <taxon>Nitratireductor</taxon>
    </lineage>
</organism>
<dbReference type="PANTHER" id="PTHR10434:SF40">
    <property type="entry name" value="1-ACYL-SN-GLYCEROL-3-PHOSPHATE ACYLTRANSFERASE"/>
    <property type="match status" value="1"/>
</dbReference>
<dbReference type="Proteomes" id="UP001596107">
    <property type="component" value="Unassembled WGS sequence"/>
</dbReference>
<evidence type="ECO:0000256" key="2">
    <source>
        <dbReference type="ARBA" id="ARBA00022679"/>
    </source>
</evidence>
<reference evidence="7" key="1">
    <citation type="journal article" date="2019" name="Int. J. Syst. Evol. Microbiol.">
        <title>The Global Catalogue of Microorganisms (GCM) 10K type strain sequencing project: providing services to taxonomists for standard genome sequencing and annotation.</title>
        <authorList>
            <consortium name="The Broad Institute Genomics Platform"/>
            <consortium name="The Broad Institute Genome Sequencing Center for Infectious Disease"/>
            <person name="Wu L."/>
            <person name="Ma J."/>
        </authorList>
    </citation>
    <scope>NUCLEOTIDE SEQUENCE [LARGE SCALE GENOMIC DNA]</scope>
    <source>
        <strain evidence="7">JCM 3366</strain>
    </source>
</reference>
<name>A0ABW0TBS2_9HYPH</name>
<dbReference type="SUPFAM" id="SSF69593">
    <property type="entry name" value="Glycerol-3-phosphate (1)-acyltransferase"/>
    <property type="match status" value="1"/>
</dbReference>
<feature type="transmembrane region" description="Helical" evidence="4">
    <location>
        <begin position="12"/>
        <end position="31"/>
    </location>
</feature>
<dbReference type="PANTHER" id="PTHR10434">
    <property type="entry name" value="1-ACYL-SN-GLYCEROL-3-PHOSPHATE ACYLTRANSFERASE"/>
    <property type="match status" value="1"/>
</dbReference>
<comment type="caution">
    <text evidence="6">The sequence shown here is derived from an EMBL/GenBank/DDBJ whole genome shotgun (WGS) entry which is preliminary data.</text>
</comment>
<dbReference type="Pfam" id="PF01553">
    <property type="entry name" value="Acyltransferase"/>
    <property type="match status" value="1"/>
</dbReference>
<evidence type="ECO:0000256" key="1">
    <source>
        <dbReference type="ARBA" id="ARBA00005189"/>
    </source>
</evidence>
<keyword evidence="4" id="KW-0472">Membrane</keyword>
<gene>
    <name evidence="6" type="ORF">ACFPOD_13940</name>
</gene>
<sequence>MLFIRSAVFNAIFYLNLIVQMLFWTPLFFLLPRKKAWFVPKFWAASSLWLQRIITGARSEITGLENLPDGPCIIAPKHQSFWDTIAFLPNIPDALYILKRELVWIPFFGWYVAKMRMIPINRGSRTKALKQAVKSAHELMKDNRQLIIYPEGTRRPPGAEPAYKYGIVELYAQLGVPVVPVAHAAGLFWPRRKFLRHPGLIRARFLPAIEPGLSREVFQERLVRETETACDEMLVEAAISPNPPPLPETARRRLNELGVVMQSNKSQTG</sequence>
<dbReference type="InterPro" id="IPR002123">
    <property type="entry name" value="Plipid/glycerol_acylTrfase"/>
</dbReference>
<keyword evidence="4" id="KW-0812">Transmembrane</keyword>
<evidence type="ECO:0000313" key="6">
    <source>
        <dbReference type="EMBL" id="MFC5586213.1"/>
    </source>
</evidence>
<evidence type="ECO:0000259" key="5">
    <source>
        <dbReference type="SMART" id="SM00563"/>
    </source>
</evidence>
<keyword evidence="4" id="KW-1133">Transmembrane helix</keyword>
<dbReference type="RefSeq" id="WP_223021662.1">
    <property type="nucleotide sequence ID" value="NZ_CP078143.1"/>
</dbReference>
<protein>
    <submittedName>
        <fullName evidence="6">Lysophospholipid acyltransferase family protein</fullName>
    </submittedName>
</protein>
<keyword evidence="3 6" id="KW-0012">Acyltransferase</keyword>
<accession>A0ABW0TBS2</accession>
<feature type="domain" description="Phospholipid/glycerol acyltransferase" evidence="5">
    <location>
        <begin position="72"/>
        <end position="186"/>
    </location>
</feature>
<dbReference type="CDD" id="cd07989">
    <property type="entry name" value="LPLAT_AGPAT-like"/>
    <property type="match status" value="1"/>
</dbReference>
<dbReference type="GO" id="GO:0016746">
    <property type="term" value="F:acyltransferase activity"/>
    <property type="evidence" value="ECO:0007669"/>
    <property type="project" value="UniProtKB-KW"/>
</dbReference>
<keyword evidence="7" id="KW-1185">Reference proteome</keyword>
<dbReference type="EMBL" id="JBHSNB010000003">
    <property type="protein sequence ID" value="MFC5586213.1"/>
    <property type="molecule type" value="Genomic_DNA"/>
</dbReference>